<dbReference type="PANTHER" id="PTHR12210">
    <property type="entry name" value="DULLARD PROTEIN PHOSPHATASE"/>
    <property type="match status" value="1"/>
</dbReference>
<comment type="subunit">
    <text evidence="1">Component of the TIM23 complex.</text>
</comment>
<keyword evidence="1" id="KW-0811">Translocation</keyword>
<feature type="domain" description="FCP1 homology" evidence="2">
    <location>
        <begin position="303"/>
        <end position="345"/>
    </location>
</feature>
<dbReference type="InterPro" id="IPR050365">
    <property type="entry name" value="TIM50"/>
</dbReference>
<dbReference type="Pfam" id="PF03031">
    <property type="entry name" value="NIF"/>
    <property type="match status" value="2"/>
</dbReference>
<accession>A0A7J0ESU3</accession>
<feature type="domain" description="FCP1 homology" evidence="2">
    <location>
        <begin position="272"/>
        <end position="299"/>
    </location>
</feature>
<keyword evidence="1" id="KW-0653">Protein transport</keyword>
<comment type="subcellular location">
    <subcellularLocation>
        <location evidence="1">Mitochondrion inner membrane</location>
        <topology evidence="1">Single-pass membrane protein</topology>
    </subcellularLocation>
</comment>
<gene>
    <name evidence="3" type="ORF">Acr_06g0005670</name>
</gene>
<proteinExistence type="inferred from homology"/>
<dbReference type="InterPro" id="IPR036412">
    <property type="entry name" value="HAD-like_sf"/>
</dbReference>
<dbReference type="InterPro" id="IPR023214">
    <property type="entry name" value="HAD_sf"/>
</dbReference>
<name>A0A7J0ESU3_9ERIC</name>
<dbReference type="EMBL" id="BJWL01000006">
    <property type="protein sequence ID" value="GFY88627.1"/>
    <property type="molecule type" value="Genomic_DNA"/>
</dbReference>
<keyword evidence="4" id="KW-1185">Reference proteome</keyword>
<evidence type="ECO:0000259" key="2">
    <source>
        <dbReference type="Pfam" id="PF03031"/>
    </source>
</evidence>
<comment type="caution">
    <text evidence="3">The sequence shown here is derived from an EMBL/GenBank/DDBJ whole genome shotgun (WGS) entry which is preliminary data.</text>
</comment>
<organism evidence="3 4">
    <name type="scientific">Actinidia rufa</name>
    <dbReference type="NCBI Taxonomy" id="165716"/>
    <lineage>
        <taxon>Eukaryota</taxon>
        <taxon>Viridiplantae</taxon>
        <taxon>Streptophyta</taxon>
        <taxon>Embryophyta</taxon>
        <taxon>Tracheophyta</taxon>
        <taxon>Spermatophyta</taxon>
        <taxon>Magnoliopsida</taxon>
        <taxon>eudicotyledons</taxon>
        <taxon>Gunneridae</taxon>
        <taxon>Pentapetalae</taxon>
        <taxon>asterids</taxon>
        <taxon>Ericales</taxon>
        <taxon>Actinidiaceae</taxon>
        <taxon>Actinidia</taxon>
    </lineage>
</organism>
<evidence type="ECO:0000256" key="1">
    <source>
        <dbReference type="RuleBase" id="RU365079"/>
    </source>
</evidence>
<dbReference type="AlphaFoldDB" id="A0A7J0ESU3"/>
<dbReference type="Proteomes" id="UP000585474">
    <property type="component" value="Unassembled WGS sequence"/>
</dbReference>
<keyword evidence="1" id="KW-0813">Transport</keyword>
<evidence type="ECO:0000313" key="3">
    <source>
        <dbReference type="EMBL" id="GFY88627.1"/>
    </source>
</evidence>
<dbReference type="SUPFAM" id="SSF56784">
    <property type="entry name" value="HAD-like"/>
    <property type="match status" value="2"/>
</dbReference>
<reference evidence="3 4" key="1">
    <citation type="submission" date="2019-07" db="EMBL/GenBank/DDBJ databases">
        <title>De Novo Assembly of kiwifruit Actinidia rufa.</title>
        <authorList>
            <person name="Sugita-Konishi S."/>
            <person name="Sato K."/>
            <person name="Mori E."/>
            <person name="Abe Y."/>
            <person name="Kisaki G."/>
            <person name="Hamano K."/>
            <person name="Suezawa K."/>
            <person name="Otani M."/>
            <person name="Fukuda T."/>
            <person name="Manabe T."/>
            <person name="Gomi K."/>
            <person name="Tabuchi M."/>
            <person name="Akimitsu K."/>
            <person name="Kataoka I."/>
        </authorList>
    </citation>
    <scope>NUCLEOTIDE SEQUENCE [LARGE SCALE GENOMIC DNA]</scope>
    <source>
        <strain evidence="4">cv. Fuchu</strain>
    </source>
</reference>
<dbReference type="GO" id="GO:0015031">
    <property type="term" value="P:protein transport"/>
    <property type="evidence" value="ECO:0007669"/>
    <property type="project" value="UniProtKB-KW"/>
</dbReference>
<dbReference type="GO" id="GO:0005744">
    <property type="term" value="C:TIM23 mitochondrial import inner membrane translocase complex"/>
    <property type="evidence" value="ECO:0007669"/>
    <property type="project" value="UniProtKB-UniRule"/>
</dbReference>
<dbReference type="Gene3D" id="3.40.50.1000">
    <property type="entry name" value="HAD superfamily/HAD-like"/>
    <property type="match status" value="2"/>
</dbReference>
<evidence type="ECO:0000313" key="4">
    <source>
        <dbReference type="Proteomes" id="UP000585474"/>
    </source>
</evidence>
<protein>
    <recommendedName>
        <fullName evidence="1">Mitochondrial import inner membrane translocase subunit TIM50</fullName>
    </recommendedName>
</protein>
<keyword evidence="1" id="KW-0809">Transit peptide</keyword>
<dbReference type="InterPro" id="IPR004274">
    <property type="entry name" value="FCP1_dom"/>
</dbReference>
<sequence>MPSSKMKTKSTTSCVREKHGLRICQKSSMICKNSCSRVRISQAAADFDACIHIGQDGNNEYFEVQLSGAGINKDLEAPLLGADDSDDNSRSLCEYQTCDVSDFHFSDMIVPGSDDNSRSSYEYQTCNVSDCRISDMFIADLPIESNSVCEDISDTACLPDYECDQSSMLFDLAEECMILPFLEDTMQASSNHDDRTCEDIIIDSDDSSLYLAIHQLRSYNQESDANPYLDSDLSECFDPHMFIRNLPELPDAAENLPPTVLPKEMQKQKSITLVLDLDETLVHSTLEHCDDADFTFPVFFNMKEHTVLQVNNGIPIKSWFDDSSDCALISLLPFLETLVGADDVRPIIAKRFGNKE</sequence>
<dbReference type="OrthoDB" id="277011at2759"/>
<comment type="similarity">
    <text evidence="1">Belongs to the TIM50 family.</text>
</comment>
<comment type="function">
    <text evidence="1">Essential component of the TIM23 complex, a complex that mediates the translocation of transit peptide-containing proteins across the mitochondrial inner membrane.</text>
</comment>
<keyword evidence="1" id="KW-0496">Mitochondrion</keyword>